<evidence type="ECO:0000256" key="11">
    <source>
        <dbReference type="SAM" id="MobiDB-lite"/>
    </source>
</evidence>
<dbReference type="GO" id="GO:0008528">
    <property type="term" value="F:G protein-coupled peptide receptor activity"/>
    <property type="evidence" value="ECO:0007669"/>
    <property type="project" value="TreeGrafter"/>
</dbReference>
<evidence type="ECO:0000313" key="16">
    <source>
        <dbReference type="Proteomes" id="UP000790347"/>
    </source>
</evidence>
<dbReference type="SUPFAM" id="SSF81321">
    <property type="entry name" value="Family A G protein-coupled receptor-like"/>
    <property type="match status" value="1"/>
</dbReference>
<dbReference type="SMART" id="SM00008">
    <property type="entry name" value="HormR"/>
    <property type="match status" value="2"/>
</dbReference>
<name>A0A922IEG7_DERFA</name>
<dbReference type="SUPFAM" id="SSF111418">
    <property type="entry name" value="Hormone receptor domain"/>
    <property type="match status" value="2"/>
</dbReference>
<evidence type="ECO:0000313" key="15">
    <source>
        <dbReference type="EMBL" id="KAH9530011.1"/>
    </source>
</evidence>
<feature type="transmembrane region" description="Helical" evidence="12">
    <location>
        <begin position="470"/>
        <end position="490"/>
    </location>
</feature>
<reference evidence="15" key="2">
    <citation type="journal article" date="2022" name="Res Sq">
        <title>Comparative Genomics Reveals Insights into the Divergent Evolution of Astigmatic Mites and Household Pest Adaptations.</title>
        <authorList>
            <person name="Xiong Q."/>
            <person name="Wan A.T.-Y."/>
            <person name="Liu X.-Y."/>
            <person name="Fung C.S.-H."/>
            <person name="Xiao X."/>
            <person name="Malainual N."/>
            <person name="Hou J."/>
            <person name="Wang L."/>
            <person name="Wang M."/>
            <person name="Yang K."/>
            <person name="Cui Y."/>
            <person name="Leung E."/>
            <person name="Nong W."/>
            <person name="Shin S.-K."/>
            <person name="Au S."/>
            <person name="Jeong K.Y."/>
            <person name="Chew F.T."/>
            <person name="Hui J."/>
            <person name="Leung T.F."/>
            <person name="Tungtrongchitr A."/>
            <person name="Zhong N."/>
            <person name="Liu Z."/>
            <person name="Tsui S."/>
        </authorList>
    </citation>
    <scope>NUCLEOTIDE SEQUENCE</scope>
    <source>
        <strain evidence="15">Derf</strain>
        <tissue evidence="15">Whole organism</tissue>
    </source>
</reference>
<feature type="transmembrane region" description="Helical" evidence="12">
    <location>
        <begin position="323"/>
        <end position="346"/>
    </location>
</feature>
<keyword evidence="3" id="KW-1003">Cell membrane</keyword>
<dbReference type="EMBL" id="ASGP02000001">
    <property type="protein sequence ID" value="KAH9530011.1"/>
    <property type="molecule type" value="Genomic_DNA"/>
</dbReference>
<proteinExistence type="inferred from homology"/>
<dbReference type="GO" id="GO:0005886">
    <property type="term" value="C:plasma membrane"/>
    <property type="evidence" value="ECO:0007669"/>
    <property type="project" value="UniProtKB-SubCell"/>
</dbReference>
<evidence type="ECO:0000256" key="4">
    <source>
        <dbReference type="ARBA" id="ARBA00022692"/>
    </source>
</evidence>
<dbReference type="InterPro" id="IPR001879">
    <property type="entry name" value="GPCR_2_extracellular_dom"/>
</dbReference>
<dbReference type="Proteomes" id="UP000790347">
    <property type="component" value="Unassembled WGS sequence"/>
</dbReference>
<keyword evidence="16" id="KW-1185">Reference proteome</keyword>
<comment type="subcellular location">
    <subcellularLocation>
        <location evidence="1">Cell membrane</location>
        <topology evidence="1">Multi-pass membrane protein</topology>
    </subcellularLocation>
</comment>
<protein>
    <recommendedName>
        <fullName evidence="17">Calcitonin gene-related peptide type 1 receptor-like</fullName>
    </recommendedName>
</protein>
<feature type="domain" description="G-protein coupled receptors family 2 profile 2" evidence="14">
    <location>
        <begin position="318"/>
        <end position="566"/>
    </location>
</feature>
<dbReference type="InterPro" id="IPR000832">
    <property type="entry name" value="GPCR_2_secretin-like"/>
</dbReference>
<reference evidence="15" key="1">
    <citation type="submission" date="2013-05" db="EMBL/GenBank/DDBJ databases">
        <authorList>
            <person name="Yim A.K.Y."/>
            <person name="Chan T.F."/>
            <person name="Ji K.M."/>
            <person name="Liu X.Y."/>
            <person name="Zhou J.W."/>
            <person name="Li R.Q."/>
            <person name="Yang K.Y."/>
            <person name="Li J."/>
            <person name="Li M."/>
            <person name="Law P.T.W."/>
            <person name="Wu Y.L."/>
            <person name="Cai Z.L."/>
            <person name="Qin H."/>
            <person name="Bao Y."/>
            <person name="Leung R.K.K."/>
            <person name="Ng P.K.S."/>
            <person name="Zou J."/>
            <person name="Zhong X.J."/>
            <person name="Ran P.X."/>
            <person name="Zhong N.S."/>
            <person name="Liu Z.G."/>
            <person name="Tsui S.K.W."/>
        </authorList>
    </citation>
    <scope>NUCLEOTIDE SEQUENCE</scope>
    <source>
        <strain evidence="15">Derf</strain>
        <tissue evidence="15">Whole organism</tissue>
    </source>
</reference>
<dbReference type="PANTHER" id="PTHR45620:SF32">
    <property type="entry name" value="DIURETIC HORMONE 31 RECEPTOR, ISOFORM C"/>
    <property type="match status" value="1"/>
</dbReference>
<feature type="domain" description="G-protein coupled receptors family 2 profile 1" evidence="13">
    <location>
        <begin position="39"/>
        <end position="187"/>
    </location>
</feature>
<keyword evidence="10" id="KW-0807">Transducer</keyword>
<dbReference type="Pfam" id="PF00002">
    <property type="entry name" value="7tm_2"/>
    <property type="match status" value="1"/>
</dbReference>
<gene>
    <name evidence="15" type="ORF">DERF_003856</name>
</gene>
<sequence length="689" mass="79364">MTELRKLSINNADDDEINDEKIMTTTTTTINNNSKRNSETDNNFEIESTATTTTTTNCPADCDGITMWPETKRSNVHYIFCYEILKNLHERTAFSVVGGDGGNLISDETNENSENHHQNNDWTLLSDQNDFAHHNHHPRQQQQQQQQHHHNHHSSSSAVAAAKVSRYCNDDGIWESSANYSTCGLDNDKLFLLTTNQLQKIFEIRERMIHSKFTQNKESEQAFIDCIDNVLSLPPSNQLAKPFCERTFDGWTCFNDTPAGEVSYFSCPDFVYGFNPQNQAHKTCTKEGKWRVHHETHVPWTNYTSCVDIPDFHFRNMIIKLHIVGYSISLVALLISLTIFVSFKTLSSQTRIRIHKNLFVSFIINNFMWIVWYLVIRDGNILFENGFPCQALHVVLHYFLVCNYFWMFCEGLYLHTILVIAFVSEEKILKWFYMIGWAIPIIFVSAYATFRAFSSDTKNCWIDESPYLWILNIPVIISFVLNTFFLINIVRVLVTKLQAVNTADAHHTRKAVRATLILIPLLGLHFILTPFRPETNDSAARAYEIFSAIVLSLQGFCVSILFCYFNGEVLTVVKKKWNQFLLVHGYSSNNNNQRITSHHGTEISINLSDYEINENFHHHHHHHRNNILNNNGNNNNNNNNNNELMHLAEKNNNKNNGEEMDGNYSSSTSKSTTTTTTQQQQQQQQSSST</sequence>
<accession>A0A922IEG7</accession>
<evidence type="ECO:0000256" key="12">
    <source>
        <dbReference type="SAM" id="Phobius"/>
    </source>
</evidence>
<keyword evidence="7 12" id="KW-0472">Membrane</keyword>
<dbReference type="PRINTS" id="PR00249">
    <property type="entry name" value="GPCRSECRETIN"/>
</dbReference>
<feature type="transmembrane region" description="Helical" evidence="12">
    <location>
        <begin position="543"/>
        <end position="565"/>
    </location>
</feature>
<organism evidence="15 16">
    <name type="scientific">Dermatophagoides farinae</name>
    <name type="common">American house dust mite</name>
    <dbReference type="NCBI Taxonomy" id="6954"/>
    <lineage>
        <taxon>Eukaryota</taxon>
        <taxon>Metazoa</taxon>
        <taxon>Ecdysozoa</taxon>
        <taxon>Arthropoda</taxon>
        <taxon>Chelicerata</taxon>
        <taxon>Arachnida</taxon>
        <taxon>Acari</taxon>
        <taxon>Acariformes</taxon>
        <taxon>Sarcoptiformes</taxon>
        <taxon>Astigmata</taxon>
        <taxon>Psoroptidia</taxon>
        <taxon>Analgoidea</taxon>
        <taxon>Pyroglyphidae</taxon>
        <taxon>Dermatophagoidinae</taxon>
        <taxon>Dermatophagoides</taxon>
    </lineage>
</organism>
<feature type="transmembrane region" description="Helical" evidence="12">
    <location>
        <begin position="396"/>
        <end position="424"/>
    </location>
</feature>
<feature type="compositionally biased region" description="Low complexity" evidence="11">
    <location>
        <begin position="626"/>
        <end position="642"/>
    </location>
</feature>
<evidence type="ECO:0008006" key="17">
    <source>
        <dbReference type="Google" id="ProtNLM"/>
    </source>
</evidence>
<dbReference type="PANTHER" id="PTHR45620">
    <property type="entry name" value="PDF RECEPTOR-LIKE PROTEIN-RELATED"/>
    <property type="match status" value="1"/>
</dbReference>
<dbReference type="InterPro" id="IPR017983">
    <property type="entry name" value="GPCR_2_secretin-like_CS"/>
</dbReference>
<comment type="caution">
    <text evidence="15">The sequence shown here is derived from an EMBL/GenBank/DDBJ whole genome shotgun (WGS) entry which is preliminary data.</text>
</comment>
<feature type="domain" description="G-protein coupled receptors family 2 profile 1" evidence="13">
    <location>
        <begin position="225"/>
        <end position="310"/>
    </location>
</feature>
<dbReference type="InterPro" id="IPR036445">
    <property type="entry name" value="GPCR_2_extracell_dom_sf"/>
</dbReference>
<keyword evidence="8" id="KW-0675">Receptor</keyword>
<evidence type="ECO:0000259" key="14">
    <source>
        <dbReference type="PROSITE" id="PS50261"/>
    </source>
</evidence>
<dbReference type="Pfam" id="PF02793">
    <property type="entry name" value="HRM"/>
    <property type="match status" value="1"/>
</dbReference>
<evidence type="ECO:0000256" key="1">
    <source>
        <dbReference type="ARBA" id="ARBA00004651"/>
    </source>
</evidence>
<feature type="region of interest" description="Disordered" evidence="11">
    <location>
        <begin position="620"/>
        <end position="689"/>
    </location>
</feature>
<dbReference type="InterPro" id="IPR017981">
    <property type="entry name" value="GPCR_2-like_7TM"/>
</dbReference>
<keyword evidence="5 12" id="KW-1133">Transmembrane helix</keyword>
<dbReference type="GO" id="GO:0007188">
    <property type="term" value="P:adenylate cyclase-modulating G protein-coupled receptor signaling pathway"/>
    <property type="evidence" value="ECO:0007669"/>
    <property type="project" value="TreeGrafter"/>
</dbReference>
<keyword evidence="4 12" id="KW-0812">Transmembrane</keyword>
<feature type="transmembrane region" description="Helical" evidence="12">
    <location>
        <begin position="431"/>
        <end position="450"/>
    </location>
</feature>
<evidence type="ECO:0000256" key="10">
    <source>
        <dbReference type="ARBA" id="ARBA00023224"/>
    </source>
</evidence>
<evidence type="ECO:0000256" key="8">
    <source>
        <dbReference type="ARBA" id="ARBA00023170"/>
    </source>
</evidence>
<dbReference type="PROSITE" id="PS00649">
    <property type="entry name" value="G_PROTEIN_RECEP_F2_1"/>
    <property type="match status" value="1"/>
</dbReference>
<dbReference type="PROSITE" id="PS50227">
    <property type="entry name" value="G_PROTEIN_RECEP_F2_3"/>
    <property type="match status" value="2"/>
</dbReference>
<evidence type="ECO:0000256" key="6">
    <source>
        <dbReference type="ARBA" id="ARBA00023040"/>
    </source>
</evidence>
<evidence type="ECO:0000256" key="2">
    <source>
        <dbReference type="ARBA" id="ARBA00005314"/>
    </source>
</evidence>
<keyword evidence="6" id="KW-0297">G-protein coupled receptor</keyword>
<dbReference type="CDD" id="cd15260">
    <property type="entry name" value="7tmB1_NPR_B4_insect-like"/>
    <property type="match status" value="1"/>
</dbReference>
<keyword evidence="9" id="KW-0325">Glycoprotein</keyword>
<dbReference type="PROSITE" id="PS50261">
    <property type="entry name" value="G_PROTEIN_RECEP_F2_4"/>
    <property type="match status" value="1"/>
</dbReference>
<evidence type="ECO:0000256" key="7">
    <source>
        <dbReference type="ARBA" id="ARBA00023136"/>
    </source>
</evidence>
<evidence type="ECO:0000256" key="9">
    <source>
        <dbReference type="ARBA" id="ARBA00023180"/>
    </source>
</evidence>
<evidence type="ECO:0000259" key="13">
    <source>
        <dbReference type="PROSITE" id="PS50227"/>
    </source>
</evidence>
<feature type="transmembrane region" description="Helical" evidence="12">
    <location>
        <begin position="358"/>
        <end position="376"/>
    </location>
</feature>
<feature type="transmembrane region" description="Helical" evidence="12">
    <location>
        <begin position="511"/>
        <end position="531"/>
    </location>
</feature>
<dbReference type="InterPro" id="IPR050332">
    <property type="entry name" value="GPCR_2"/>
</dbReference>
<comment type="similarity">
    <text evidence="2">Belongs to the G-protein coupled receptor 2 family.</text>
</comment>
<feature type="region of interest" description="Disordered" evidence="11">
    <location>
        <begin position="131"/>
        <end position="156"/>
    </location>
</feature>
<dbReference type="Gene3D" id="4.10.1240.10">
    <property type="entry name" value="GPCR, family 2, extracellular hormone receptor domain"/>
    <property type="match status" value="2"/>
</dbReference>
<dbReference type="Gene3D" id="1.20.1070.10">
    <property type="entry name" value="Rhodopsin 7-helix transmembrane proteins"/>
    <property type="match status" value="1"/>
</dbReference>
<evidence type="ECO:0000256" key="3">
    <source>
        <dbReference type="ARBA" id="ARBA00022475"/>
    </source>
</evidence>
<dbReference type="AlphaFoldDB" id="A0A922IEG7"/>
<dbReference type="GO" id="GO:0007166">
    <property type="term" value="P:cell surface receptor signaling pathway"/>
    <property type="evidence" value="ECO:0007669"/>
    <property type="project" value="InterPro"/>
</dbReference>
<feature type="compositionally biased region" description="Low complexity" evidence="11">
    <location>
        <begin position="665"/>
        <end position="689"/>
    </location>
</feature>
<evidence type="ECO:0000256" key="5">
    <source>
        <dbReference type="ARBA" id="ARBA00022989"/>
    </source>
</evidence>